<organism evidence="2 3">
    <name type="scientific">Flagellimonas lutaonensis</name>
    <dbReference type="NCBI Taxonomy" id="516051"/>
    <lineage>
        <taxon>Bacteria</taxon>
        <taxon>Pseudomonadati</taxon>
        <taxon>Bacteroidota</taxon>
        <taxon>Flavobacteriia</taxon>
        <taxon>Flavobacteriales</taxon>
        <taxon>Flavobacteriaceae</taxon>
        <taxon>Flagellimonas</taxon>
    </lineage>
</organism>
<evidence type="ECO:0000256" key="1">
    <source>
        <dbReference type="SAM" id="Phobius"/>
    </source>
</evidence>
<dbReference type="KEGG" id="mlt:VC82_2978"/>
<feature type="transmembrane region" description="Helical" evidence="1">
    <location>
        <begin position="96"/>
        <end position="114"/>
    </location>
</feature>
<dbReference type="EMBL" id="CP011071">
    <property type="protein sequence ID" value="AKA36522.1"/>
    <property type="molecule type" value="Genomic_DNA"/>
</dbReference>
<proteinExistence type="predicted"/>
<keyword evidence="1" id="KW-0472">Membrane</keyword>
<accession>A0A0D5YW61</accession>
<feature type="transmembrane region" description="Helical" evidence="1">
    <location>
        <begin position="69"/>
        <end position="90"/>
    </location>
</feature>
<dbReference type="PATRIC" id="fig|516051.4.peg.3051"/>
<evidence type="ECO:0000313" key="3">
    <source>
        <dbReference type="Proteomes" id="UP000032726"/>
    </source>
</evidence>
<sequence length="145" mass="16519">MKKRKIISLSLLLVGVVLSVAFLLRIEFPQGFDAYFKREYYNQFGPMAISVELVIAGYYFFIGHRKTNFALALFGFTALLDPLFDQIGLFDSIVPLYGTIILSICGLLCLWLALANPFELKRLSRLIAILSLVLGIFVELFFNYF</sequence>
<keyword evidence="3" id="KW-1185">Reference proteome</keyword>
<dbReference type="OrthoDB" id="1178917at2"/>
<name>A0A0D5YW61_9FLAO</name>
<dbReference type="HOGENOM" id="CLU_1758061_0_0_10"/>
<evidence type="ECO:0008006" key="4">
    <source>
        <dbReference type="Google" id="ProtNLM"/>
    </source>
</evidence>
<dbReference type="Proteomes" id="UP000032726">
    <property type="component" value="Chromosome"/>
</dbReference>
<dbReference type="AlphaFoldDB" id="A0A0D5YW61"/>
<keyword evidence="1" id="KW-0812">Transmembrane</keyword>
<feature type="transmembrane region" description="Helical" evidence="1">
    <location>
        <begin position="43"/>
        <end position="62"/>
    </location>
</feature>
<keyword evidence="1" id="KW-1133">Transmembrane helix</keyword>
<reference evidence="2 3" key="1">
    <citation type="submission" date="2015-03" db="EMBL/GenBank/DDBJ databases">
        <title>Complete genome sequence of Muricauda lutaonensis CC-HSB-11T, isolated from a coastal hot spring.</title>
        <authorList>
            <person name="Kim K.M."/>
        </authorList>
    </citation>
    <scope>NUCLEOTIDE SEQUENCE [LARGE SCALE GENOMIC DNA]</scope>
    <source>
        <strain evidence="2 3">CC-HSB-11</strain>
    </source>
</reference>
<evidence type="ECO:0000313" key="2">
    <source>
        <dbReference type="EMBL" id="AKA36522.1"/>
    </source>
</evidence>
<feature type="transmembrane region" description="Helical" evidence="1">
    <location>
        <begin position="126"/>
        <end position="144"/>
    </location>
</feature>
<gene>
    <name evidence="2" type="ORF">VC82_2978</name>
</gene>
<protein>
    <recommendedName>
        <fullName evidence="4">DoxX family protein</fullName>
    </recommendedName>
</protein>